<gene>
    <name evidence="4" type="ORF">BIW11_11138</name>
</gene>
<evidence type="ECO:0000313" key="4">
    <source>
        <dbReference type="EMBL" id="OQR71217.1"/>
    </source>
</evidence>
<keyword evidence="3" id="KW-0732">Signal</keyword>
<accession>A0A1V9XCH1</accession>
<dbReference type="OrthoDB" id="10261598at2759"/>
<comment type="similarity">
    <text evidence="1">Belongs to the DNase II family.</text>
</comment>
<feature type="signal peptide" evidence="3">
    <location>
        <begin position="1"/>
        <end position="27"/>
    </location>
</feature>
<reference evidence="4 5" key="1">
    <citation type="journal article" date="2017" name="Gigascience">
        <title>Draft genome of the honey bee ectoparasitic mite, Tropilaelaps mercedesae, is shaped by the parasitic life history.</title>
        <authorList>
            <person name="Dong X."/>
            <person name="Armstrong S.D."/>
            <person name="Xia D."/>
            <person name="Makepeace B.L."/>
            <person name="Darby A.C."/>
            <person name="Kadowaki T."/>
        </authorList>
    </citation>
    <scope>NUCLEOTIDE SEQUENCE [LARGE SCALE GENOMIC DNA]</scope>
    <source>
        <strain evidence="4">Wuxi-XJTLU</strain>
    </source>
</reference>
<feature type="chain" id="PRO_5012799942" evidence="3">
    <location>
        <begin position="28"/>
        <end position="396"/>
    </location>
</feature>
<dbReference type="InterPro" id="IPR004947">
    <property type="entry name" value="DNase_II"/>
</dbReference>
<proteinExistence type="inferred from homology"/>
<dbReference type="InParanoid" id="A0A1V9XCH1"/>
<evidence type="ECO:0000256" key="2">
    <source>
        <dbReference type="ARBA" id="ARBA00022801"/>
    </source>
</evidence>
<sequence length="396" mass="43851">MRITDNHSVLMMVILAVSAGLLNPLLAQVVSHNVSCRNSKGEPVEWFIIYKVPESADNELPGFHKGPVYDRGTEFGYFDSTMGHDAALADGTGGIAVEKNNPLATSLAQIFRMSRVQANKRLTYIVYNDQPPTEDGALVKRWKGVRSLSSGHSKGVVVLGAQTGLWLMHSIPHFPAGLFKGRYSYPSSGHVNGQTAICVTFNSSQIDTVAAHLRIQQPHLYESSASEAFRKQHPELDQLLKKNFTSRAPFVLKGYLIGADGTKFTLIAKSKRLNEDIYRNVIAPILKSDIYVETWRNGPGGKLSSDCKAPYHVLDVENIAIGIGNKTVRWSSSEDHSKWALADNTDWICICSINRMISQFRRGGEAMCLQHQRLHKIFQKGIAGYEPCPKAKPSEN</sequence>
<dbReference type="EMBL" id="MNPL01015142">
    <property type="protein sequence ID" value="OQR71217.1"/>
    <property type="molecule type" value="Genomic_DNA"/>
</dbReference>
<dbReference type="Pfam" id="PF03265">
    <property type="entry name" value="DNase_II"/>
    <property type="match status" value="1"/>
</dbReference>
<evidence type="ECO:0000313" key="5">
    <source>
        <dbReference type="Proteomes" id="UP000192247"/>
    </source>
</evidence>
<dbReference type="PANTHER" id="PTHR10858">
    <property type="entry name" value="DEOXYRIBONUCLEASE II"/>
    <property type="match status" value="1"/>
</dbReference>
<protein>
    <submittedName>
        <fullName evidence="4">Deoxyribonuclease-2-alpha-like</fullName>
    </submittedName>
</protein>
<keyword evidence="2" id="KW-0378">Hydrolase</keyword>
<comment type="caution">
    <text evidence="4">The sequence shown here is derived from an EMBL/GenBank/DDBJ whole genome shotgun (WGS) entry which is preliminary data.</text>
</comment>
<dbReference type="Proteomes" id="UP000192247">
    <property type="component" value="Unassembled WGS sequence"/>
</dbReference>
<dbReference type="CDD" id="cd09121">
    <property type="entry name" value="PLDc_DNaseII_2"/>
    <property type="match status" value="1"/>
</dbReference>
<dbReference type="GO" id="GO:0006309">
    <property type="term" value="P:apoptotic DNA fragmentation"/>
    <property type="evidence" value="ECO:0007669"/>
    <property type="project" value="TreeGrafter"/>
</dbReference>
<evidence type="ECO:0000256" key="3">
    <source>
        <dbReference type="SAM" id="SignalP"/>
    </source>
</evidence>
<dbReference type="GO" id="GO:0004531">
    <property type="term" value="F:deoxyribonuclease II activity"/>
    <property type="evidence" value="ECO:0007669"/>
    <property type="project" value="InterPro"/>
</dbReference>
<dbReference type="AlphaFoldDB" id="A0A1V9XCH1"/>
<evidence type="ECO:0000256" key="1">
    <source>
        <dbReference type="ARBA" id="ARBA00007527"/>
    </source>
</evidence>
<keyword evidence="5" id="KW-1185">Reference proteome</keyword>
<dbReference type="PANTHER" id="PTHR10858:SF23">
    <property type="entry name" value="DEOXYRIBONUCLEASE II"/>
    <property type="match status" value="1"/>
</dbReference>
<dbReference type="FunCoup" id="A0A1V9XCH1">
    <property type="interactions" value="52"/>
</dbReference>
<dbReference type="STRING" id="418985.A0A1V9XCH1"/>
<name>A0A1V9XCH1_9ACAR</name>
<dbReference type="CDD" id="cd09120">
    <property type="entry name" value="PLDc_DNaseII_1"/>
    <property type="match status" value="1"/>
</dbReference>
<organism evidence="4 5">
    <name type="scientific">Tropilaelaps mercedesae</name>
    <dbReference type="NCBI Taxonomy" id="418985"/>
    <lineage>
        <taxon>Eukaryota</taxon>
        <taxon>Metazoa</taxon>
        <taxon>Ecdysozoa</taxon>
        <taxon>Arthropoda</taxon>
        <taxon>Chelicerata</taxon>
        <taxon>Arachnida</taxon>
        <taxon>Acari</taxon>
        <taxon>Parasitiformes</taxon>
        <taxon>Mesostigmata</taxon>
        <taxon>Gamasina</taxon>
        <taxon>Dermanyssoidea</taxon>
        <taxon>Laelapidae</taxon>
        <taxon>Tropilaelaps</taxon>
    </lineage>
</organism>